<dbReference type="EMBL" id="JACBKZ010000013">
    <property type="protein sequence ID" value="KAF5935100.1"/>
    <property type="molecule type" value="Genomic_DNA"/>
</dbReference>
<accession>A0A7J7G2Z6</accession>
<feature type="compositionally biased region" description="Polar residues" evidence="1">
    <location>
        <begin position="45"/>
        <end position="56"/>
    </location>
</feature>
<organism evidence="2 3">
    <name type="scientific">Camellia sinensis</name>
    <name type="common">Tea plant</name>
    <name type="synonym">Thea sinensis</name>
    <dbReference type="NCBI Taxonomy" id="4442"/>
    <lineage>
        <taxon>Eukaryota</taxon>
        <taxon>Viridiplantae</taxon>
        <taxon>Streptophyta</taxon>
        <taxon>Embryophyta</taxon>
        <taxon>Tracheophyta</taxon>
        <taxon>Spermatophyta</taxon>
        <taxon>Magnoliopsida</taxon>
        <taxon>eudicotyledons</taxon>
        <taxon>Gunneridae</taxon>
        <taxon>Pentapetalae</taxon>
        <taxon>asterids</taxon>
        <taxon>Ericales</taxon>
        <taxon>Theaceae</taxon>
        <taxon>Camellia</taxon>
    </lineage>
</organism>
<comment type="caution">
    <text evidence="2">The sequence shown here is derived from an EMBL/GenBank/DDBJ whole genome shotgun (WGS) entry which is preliminary data.</text>
</comment>
<reference evidence="3" key="1">
    <citation type="journal article" date="2020" name="Nat. Commun.">
        <title>Genome assembly of wild tea tree DASZ reveals pedigree and selection history of tea varieties.</title>
        <authorList>
            <person name="Zhang W."/>
            <person name="Zhang Y."/>
            <person name="Qiu H."/>
            <person name="Guo Y."/>
            <person name="Wan H."/>
            <person name="Zhang X."/>
            <person name="Scossa F."/>
            <person name="Alseekh S."/>
            <person name="Zhang Q."/>
            <person name="Wang P."/>
            <person name="Xu L."/>
            <person name="Schmidt M.H."/>
            <person name="Jia X."/>
            <person name="Li D."/>
            <person name="Zhu A."/>
            <person name="Guo F."/>
            <person name="Chen W."/>
            <person name="Ni D."/>
            <person name="Usadel B."/>
            <person name="Fernie A.R."/>
            <person name="Wen W."/>
        </authorList>
    </citation>
    <scope>NUCLEOTIDE SEQUENCE [LARGE SCALE GENOMIC DNA]</scope>
    <source>
        <strain evidence="3">cv. G240</strain>
    </source>
</reference>
<keyword evidence="3" id="KW-1185">Reference proteome</keyword>
<evidence type="ECO:0000313" key="2">
    <source>
        <dbReference type="EMBL" id="KAF5935100.1"/>
    </source>
</evidence>
<name>A0A7J7G2Z6_CAMSI</name>
<gene>
    <name evidence="2" type="ORF">HYC85_026229</name>
</gene>
<evidence type="ECO:0000256" key="1">
    <source>
        <dbReference type="SAM" id="MobiDB-lite"/>
    </source>
</evidence>
<dbReference type="Proteomes" id="UP000593564">
    <property type="component" value="Unassembled WGS sequence"/>
</dbReference>
<protein>
    <submittedName>
        <fullName evidence="2">Uncharacterized protein</fullName>
    </submittedName>
</protein>
<sequence length="99" mass="11596">MEIPRHIKHSSKRENHRRITPPTPKPRNLDTSTTRSPHNIALHQSRASTTWPNTTLGFGKKMQKQGNRNRIKDNKTVSRTFKRRHKTQQNHKPMLTGTQ</sequence>
<dbReference type="AlphaFoldDB" id="A0A7J7G2Z6"/>
<proteinExistence type="predicted"/>
<feature type="compositionally biased region" description="Basic residues" evidence="1">
    <location>
        <begin position="80"/>
        <end position="89"/>
    </location>
</feature>
<feature type="region of interest" description="Disordered" evidence="1">
    <location>
        <begin position="1"/>
        <end position="99"/>
    </location>
</feature>
<evidence type="ECO:0000313" key="3">
    <source>
        <dbReference type="Proteomes" id="UP000593564"/>
    </source>
</evidence>
<feature type="compositionally biased region" description="Basic residues" evidence="1">
    <location>
        <begin position="1"/>
        <end position="19"/>
    </location>
</feature>
<reference evidence="2 3" key="2">
    <citation type="submission" date="2020-07" db="EMBL/GenBank/DDBJ databases">
        <title>Genome assembly of wild tea tree DASZ reveals pedigree and selection history of tea varieties.</title>
        <authorList>
            <person name="Zhang W."/>
        </authorList>
    </citation>
    <scope>NUCLEOTIDE SEQUENCE [LARGE SCALE GENOMIC DNA]</scope>
    <source>
        <strain evidence="3">cv. G240</strain>
        <tissue evidence="2">Leaf</tissue>
    </source>
</reference>